<feature type="transmembrane region" description="Helical" evidence="1">
    <location>
        <begin position="246"/>
        <end position="265"/>
    </location>
</feature>
<feature type="transmembrane region" description="Helical" evidence="1">
    <location>
        <begin position="478"/>
        <end position="495"/>
    </location>
</feature>
<dbReference type="InterPro" id="IPR027268">
    <property type="entry name" value="Peptidase_M4/M1_CTD_sf"/>
</dbReference>
<reference evidence="4" key="1">
    <citation type="journal article" date="2019" name="Int. J. Syst. Evol. Microbiol.">
        <title>The Global Catalogue of Microorganisms (GCM) 10K type strain sequencing project: providing services to taxonomists for standard genome sequencing and annotation.</title>
        <authorList>
            <consortium name="The Broad Institute Genomics Platform"/>
            <consortium name="The Broad Institute Genome Sequencing Center for Infectious Disease"/>
            <person name="Wu L."/>
            <person name="Ma J."/>
        </authorList>
    </citation>
    <scope>NUCLEOTIDE SEQUENCE [LARGE SCALE GENOMIC DNA]</scope>
    <source>
        <strain evidence="4">JCM 17925</strain>
    </source>
</reference>
<feature type="transmembrane region" description="Helical" evidence="1">
    <location>
        <begin position="148"/>
        <end position="171"/>
    </location>
</feature>
<keyword evidence="3" id="KW-0378">Hydrolase</keyword>
<evidence type="ECO:0000256" key="1">
    <source>
        <dbReference type="SAM" id="Phobius"/>
    </source>
</evidence>
<dbReference type="SUPFAM" id="SSF55486">
    <property type="entry name" value="Metalloproteases ('zincins'), catalytic domain"/>
    <property type="match status" value="1"/>
</dbReference>
<feature type="domain" description="Peptidase M1 membrane alanine aminopeptidase" evidence="2">
    <location>
        <begin position="882"/>
        <end position="1059"/>
    </location>
</feature>
<feature type="transmembrane region" description="Helical" evidence="1">
    <location>
        <begin position="20"/>
        <end position="39"/>
    </location>
</feature>
<name>A0ABP8KS83_9BACT</name>
<keyword evidence="4" id="KW-1185">Reference proteome</keyword>
<evidence type="ECO:0000313" key="3">
    <source>
        <dbReference type="EMBL" id="GAA4413616.1"/>
    </source>
</evidence>
<keyword evidence="1" id="KW-1133">Transmembrane helix</keyword>
<feature type="transmembrane region" description="Helical" evidence="1">
    <location>
        <begin position="51"/>
        <end position="77"/>
    </location>
</feature>
<keyword evidence="3" id="KW-0645">Protease</keyword>
<keyword evidence="1" id="KW-0472">Membrane</keyword>
<dbReference type="InterPro" id="IPR014782">
    <property type="entry name" value="Peptidase_M1_dom"/>
</dbReference>
<keyword evidence="3" id="KW-0031">Aminopeptidase</keyword>
<protein>
    <submittedName>
        <fullName evidence="3">M1 family aminopeptidase</fullName>
    </submittedName>
</protein>
<evidence type="ECO:0000313" key="4">
    <source>
        <dbReference type="Proteomes" id="UP001500936"/>
    </source>
</evidence>
<dbReference type="Proteomes" id="UP001500936">
    <property type="component" value="Unassembled WGS sequence"/>
</dbReference>
<dbReference type="RefSeq" id="WP_345269956.1">
    <property type="nucleotide sequence ID" value="NZ_BAABHB010000010.1"/>
</dbReference>
<proteinExistence type="predicted"/>
<dbReference type="EMBL" id="BAABHB010000010">
    <property type="protein sequence ID" value="GAA4413616.1"/>
    <property type="molecule type" value="Genomic_DNA"/>
</dbReference>
<sequence>MFAEIFRFELVYRLKRPATYLYGAILFLFTFINIIYGSGPASEKTNVNSPYGIAYMLAVISIFATMISSAVMGVPVYRDIEHNTRAYFFTYPISERGYLLGRYLGSFLVLVFIMAFACLGIAAGSVMGPVFNLADNVERFGPINFWEYVQPLLVFVVPTMFFTGSLFFGLVALTRNIFVTYAGSLLLFISYLVANTLTQDLDNKELVGLLDPFALTTFVNATKYWTPVEQNTLTVPLAGELLKNRLIWSGLGLLVFLFTLYRFNFQDFLAVRLGKSKGDTAGTLPAPKSLVSLPVVEKIYSNGAYIGHMLRLARLEFTNIIRDVYFWAIMLGGGLFLFLDGWFADQNFGTPSLPLTYYMIEAKDFNYILFVFILIIFYTGESVHRDKAVRFDNIADALPVPNWLSYGSKFLALAGVCFLLVNLVIVSGVLNQTLKGYFNYEFGTYFTDLYLIEFPEYLQLLMLAFFVHILVNSKFTGHIITIGIWILLFGLRSFAELDYNLFFYSYSPGYRISDMNGFGHFGQPLFWFNLYWLAFGAVLLVLGNLFWNRGSESSAKTRWTLAKSRLNGITTTALAVCLLVWIGAGAYIYYNVSVLNTYLTVDESRAQQADYEKKYSQYERVARPKVTDLKVAIDLVPEERRMRMQGLFTMVNKTGRPLDSLHLNYGSPQYLHAQTEQFTIDGQSPKLLMGDDKHRYYIYKLPKTLMPGDSLNMVMTISAQPQGFTNSGLNREIVHNGTFFDAGVFPNFGYNTGGELTSDKYRKKYGLPVKQYQAPAQTDPWGLNNFLFTQDADWIMFEGTVSTAPDQIAVLPGYLQREWSENGRKYYAYKMEGPMDLFMNVSSARYAVKRDQWKGPDGQTVNIEIFHHPTHNRNLDRYIASVKASMDYFNQHFSPYQYRQMRILEFPRYAGFAQSFPNTVPYTESFGWMADFSNPDKTDYAYYITAHEVAHQWWGHQVMPSYTRGANQISESMAEYSSLMVLKKTYGEDVMQNRLKYSLDRYLRGRSNEDKFEETLLDNDSRAYIWYDKGSLVLYGLQDLIGEDRLNKAFRDYVQKAAFRRQPPFTTSREWYSFMQAATPDSLRYYLKDSFEKITLYENRVTKAESQPLKNDQYKVTLTVQTRKLYYDKAGKETGASKDKDLIEIGIFGPDVKNDKGMTRKVPLYLKKHWLAPGEHTLEFVVAGKPAKAGIDPYNKLIDRVSDDNVKTME</sequence>
<feature type="transmembrane region" description="Helical" evidence="1">
    <location>
        <begin position="103"/>
        <end position="128"/>
    </location>
</feature>
<organism evidence="3 4">
    <name type="scientific">Nibrella viscosa</name>
    <dbReference type="NCBI Taxonomy" id="1084524"/>
    <lineage>
        <taxon>Bacteria</taxon>
        <taxon>Pseudomonadati</taxon>
        <taxon>Bacteroidota</taxon>
        <taxon>Cytophagia</taxon>
        <taxon>Cytophagales</taxon>
        <taxon>Spirosomataceae</taxon>
        <taxon>Nibrella</taxon>
    </lineage>
</organism>
<comment type="caution">
    <text evidence="3">The sequence shown here is derived from an EMBL/GenBank/DDBJ whole genome shotgun (WGS) entry which is preliminary data.</text>
</comment>
<feature type="transmembrane region" description="Helical" evidence="1">
    <location>
        <begin position="324"/>
        <end position="344"/>
    </location>
</feature>
<dbReference type="Pfam" id="PF01433">
    <property type="entry name" value="Peptidase_M1"/>
    <property type="match status" value="1"/>
</dbReference>
<evidence type="ECO:0000259" key="2">
    <source>
        <dbReference type="Pfam" id="PF01433"/>
    </source>
</evidence>
<feature type="transmembrane region" description="Helical" evidence="1">
    <location>
        <begin position="450"/>
        <end position="471"/>
    </location>
</feature>
<keyword evidence="1" id="KW-0812">Transmembrane</keyword>
<feature type="transmembrane region" description="Helical" evidence="1">
    <location>
        <begin position="568"/>
        <end position="590"/>
    </location>
</feature>
<dbReference type="Gene3D" id="1.10.390.10">
    <property type="entry name" value="Neutral Protease Domain 2"/>
    <property type="match status" value="1"/>
</dbReference>
<feature type="transmembrane region" description="Helical" evidence="1">
    <location>
        <begin position="525"/>
        <end position="547"/>
    </location>
</feature>
<feature type="transmembrane region" description="Helical" evidence="1">
    <location>
        <begin position="410"/>
        <end position="430"/>
    </location>
</feature>
<feature type="transmembrane region" description="Helical" evidence="1">
    <location>
        <begin position="178"/>
        <end position="197"/>
    </location>
</feature>
<gene>
    <name evidence="3" type="ORF">GCM10023187_42120</name>
</gene>
<feature type="transmembrane region" description="Helical" evidence="1">
    <location>
        <begin position="364"/>
        <end position="380"/>
    </location>
</feature>
<accession>A0ABP8KS83</accession>
<dbReference type="GO" id="GO:0004177">
    <property type="term" value="F:aminopeptidase activity"/>
    <property type="evidence" value="ECO:0007669"/>
    <property type="project" value="UniProtKB-KW"/>
</dbReference>